<proteinExistence type="predicted"/>
<dbReference type="EMBL" id="JAWDJW010007924">
    <property type="protein sequence ID" value="KAK3061314.1"/>
    <property type="molecule type" value="Genomic_DNA"/>
</dbReference>
<name>A0ACC3D3W9_9PEZI</name>
<protein>
    <submittedName>
        <fullName evidence="1">Uncharacterized protein</fullName>
    </submittedName>
</protein>
<gene>
    <name evidence="1" type="ORF">LTS18_006543</name>
</gene>
<feature type="non-terminal residue" evidence="1">
    <location>
        <position position="428"/>
    </location>
</feature>
<evidence type="ECO:0000313" key="1">
    <source>
        <dbReference type="EMBL" id="KAK3061314.1"/>
    </source>
</evidence>
<keyword evidence="2" id="KW-1185">Reference proteome</keyword>
<accession>A0ACC3D3W9</accession>
<dbReference type="Proteomes" id="UP001186974">
    <property type="component" value="Unassembled WGS sequence"/>
</dbReference>
<reference evidence="1" key="1">
    <citation type="submission" date="2024-09" db="EMBL/GenBank/DDBJ databases">
        <title>Black Yeasts Isolated from many extreme environments.</title>
        <authorList>
            <person name="Coleine C."/>
            <person name="Stajich J.E."/>
            <person name="Selbmann L."/>
        </authorList>
    </citation>
    <scope>NUCLEOTIDE SEQUENCE</scope>
    <source>
        <strain evidence="1">CCFEE 5737</strain>
    </source>
</reference>
<sequence length="428" mass="47153">MASEPGRTAGQGTDIAVEDNDLDAEYEEDIYTTEQPAGGGDELLDEDAEGSEVDAEGEEDDELAQDDGEAVGAVKVQMDGAADTEEDEEDAAVESGSDAKTEDDSDADEGSSLESEPENEWEAENDEEDEVEAEIVDPNRCIFCNEDEEHDPSEEFEEYLACAVCGDNAHRQCARDAKSFGAEDEKNARDWRCMSCVENGLEADDKEMQDITGRRRSSAPKIARDLLPGHRGSIKPDSHSVFNTLILDDDPMDGSRSLRKRKTSDDDDQPPQRPIRKRRKASAPASGLEVALANGIPSSPDAARVRLSSELGADGAAEAESDEHDVSKPRTTRSRRTQKAGKPLTHIVDSQGVSLVISFNLNPDKIDRILSSRPRKKRSDRRDRQRKVQATTPSVPELEYSHYPAIQSSYASQFYLFPDDDEKEKKKP</sequence>
<evidence type="ECO:0000313" key="2">
    <source>
        <dbReference type="Proteomes" id="UP001186974"/>
    </source>
</evidence>
<comment type="caution">
    <text evidence="1">The sequence shown here is derived from an EMBL/GenBank/DDBJ whole genome shotgun (WGS) entry which is preliminary data.</text>
</comment>
<organism evidence="1 2">
    <name type="scientific">Coniosporium uncinatum</name>
    <dbReference type="NCBI Taxonomy" id="93489"/>
    <lineage>
        <taxon>Eukaryota</taxon>
        <taxon>Fungi</taxon>
        <taxon>Dikarya</taxon>
        <taxon>Ascomycota</taxon>
        <taxon>Pezizomycotina</taxon>
        <taxon>Dothideomycetes</taxon>
        <taxon>Dothideomycetes incertae sedis</taxon>
        <taxon>Coniosporium</taxon>
    </lineage>
</organism>